<dbReference type="InterPro" id="IPR001810">
    <property type="entry name" value="F-box_dom"/>
</dbReference>
<dbReference type="PROSITE" id="PS50181">
    <property type="entry name" value="FBOX"/>
    <property type="match status" value="1"/>
</dbReference>
<dbReference type="InterPro" id="IPR053781">
    <property type="entry name" value="F-box_AtFBL13-like"/>
</dbReference>
<dbReference type="AlphaFoldDB" id="A0A6P5MM97"/>
<evidence type="ECO:0000313" key="3">
    <source>
        <dbReference type="RefSeq" id="XP_020986422.2"/>
    </source>
</evidence>
<dbReference type="SMART" id="SM00256">
    <property type="entry name" value="FBOX"/>
    <property type="match status" value="1"/>
</dbReference>
<reference evidence="2" key="1">
    <citation type="journal article" date="2016" name="Nat. Genet.">
        <title>The genome sequences of Arachis duranensis and Arachis ipaensis, the diploid ancestors of cultivated peanut.</title>
        <authorList>
            <person name="Bertioli D.J."/>
            <person name="Cannon S.B."/>
            <person name="Froenicke L."/>
            <person name="Huang G."/>
            <person name="Farmer A.D."/>
            <person name="Cannon E.K."/>
            <person name="Liu X."/>
            <person name="Gao D."/>
            <person name="Clevenger J."/>
            <person name="Dash S."/>
            <person name="Ren L."/>
            <person name="Moretzsohn M.C."/>
            <person name="Shirasawa K."/>
            <person name="Huang W."/>
            <person name="Vidigal B."/>
            <person name="Abernathy B."/>
            <person name="Chu Y."/>
            <person name="Niederhuth C.E."/>
            <person name="Umale P."/>
            <person name="Araujo A.C."/>
            <person name="Kozik A."/>
            <person name="Kim K.D."/>
            <person name="Burow M.D."/>
            <person name="Varshney R.K."/>
            <person name="Wang X."/>
            <person name="Zhang X."/>
            <person name="Barkley N."/>
            <person name="Guimaraes P.M."/>
            <person name="Isobe S."/>
            <person name="Guo B."/>
            <person name="Liao B."/>
            <person name="Stalker H.T."/>
            <person name="Schmitz R.J."/>
            <person name="Scheffler B.E."/>
            <person name="Leal-Bertioli S.C."/>
            <person name="Xun X."/>
            <person name="Jackson S.A."/>
            <person name="Michelmore R."/>
            <person name="Ozias-Akins P."/>
        </authorList>
    </citation>
    <scope>NUCLEOTIDE SEQUENCE [LARGE SCALE GENOMIC DNA]</scope>
    <source>
        <strain evidence="2">cv. V14167</strain>
    </source>
</reference>
<dbReference type="GeneID" id="107463880"/>
<dbReference type="InterPro" id="IPR032675">
    <property type="entry name" value="LRR_dom_sf"/>
</dbReference>
<dbReference type="PANTHER" id="PTHR31293">
    <property type="entry name" value="RNI-LIKE SUPERFAMILY PROTEIN"/>
    <property type="match status" value="1"/>
</dbReference>
<organism evidence="2 3">
    <name type="scientific">Arachis duranensis</name>
    <name type="common">Wild peanut</name>
    <dbReference type="NCBI Taxonomy" id="130453"/>
    <lineage>
        <taxon>Eukaryota</taxon>
        <taxon>Viridiplantae</taxon>
        <taxon>Streptophyta</taxon>
        <taxon>Embryophyta</taxon>
        <taxon>Tracheophyta</taxon>
        <taxon>Spermatophyta</taxon>
        <taxon>Magnoliopsida</taxon>
        <taxon>eudicotyledons</taxon>
        <taxon>Gunneridae</taxon>
        <taxon>Pentapetalae</taxon>
        <taxon>rosids</taxon>
        <taxon>fabids</taxon>
        <taxon>Fabales</taxon>
        <taxon>Fabaceae</taxon>
        <taxon>Papilionoideae</taxon>
        <taxon>50 kb inversion clade</taxon>
        <taxon>dalbergioids sensu lato</taxon>
        <taxon>Dalbergieae</taxon>
        <taxon>Pterocarpus clade</taxon>
        <taxon>Arachis</taxon>
    </lineage>
</organism>
<sequence length="317" mass="36736">MDRISLLPDSILCDILSYLPTKEAVTTSILSRRWRHVWKDLQVLDIDDTPFYSFLKWEDRFRSYVNAILTQRNVDYPIERFRFTCYQISQSLLLTWLNAVICPHLQELHLDINLMFGINLPEAILTCPSLKSLTLKRESSLYCYPKFPNVYLPSLKNLELDALSVDPSKLLSGCPVLENLKLFLQSHDFFPVYVPTIHMPCALKSLIFDDNTTVHNDISHRVIDTPFLEYLDMKIIVTSKLQVSFSNFPNMVEAHLDILHDGVKHCLFSGQAFKFPEFPGLLNLELDVPSFKTNFLLNFLHNCHVLESLVIHDVFEV</sequence>
<keyword evidence="2" id="KW-1185">Reference proteome</keyword>
<name>A0A6P5MM97_ARADU</name>
<gene>
    <name evidence="3" type="primary">LOC107463880</name>
</gene>
<dbReference type="PANTHER" id="PTHR31293:SF12">
    <property type="entry name" value="RNI-LIKE SUPERFAMILY PROTEIN"/>
    <property type="match status" value="1"/>
</dbReference>
<dbReference type="CDD" id="cd22160">
    <property type="entry name" value="F-box_AtFBL13-like"/>
    <property type="match status" value="1"/>
</dbReference>
<protein>
    <submittedName>
        <fullName evidence="3">F-box/LRR-repeat protein At4g14096-like</fullName>
    </submittedName>
</protein>
<dbReference type="Gene3D" id="3.80.10.10">
    <property type="entry name" value="Ribonuclease Inhibitor"/>
    <property type="match status" value="1"/>
</dbReference>
<dbReference type="InterPro" id="IPR055294">
    <property type="entry name" value="FBL60-like"/>
</dbReference>
<dbReference type="SUPFAM" id="SSF81383">
    <property type="entry name" value="F-box domain"/>
    <property type="match status" value="1"/>
</dbReference>
<proteinExistence type="predicted"/>
<dbReference type="Gene3D" id="1.20.1280.50">
    <property type="match status" value="1"/>
</dbReference>
<evidence type="ECO:0000313" key="2">
    <source>
        <dbReference type="Proteomes" id="UP000515211"/>
    </source>
</evidence>
<dbReference type="KEGG" id="adu:107463880"/>
<dbReference type="Pfam" id="PF00646">
    <property type="entry name" value="F-box"/>
    <property type="match status" value="1"/>
</dbReference>
<dbReference type="InterPro" id="IPR055411">
    <property type="entry name" value="LRR_FXL15/At3g58940/PEG3-like"/>
</dbReference>
<reference evidence="3" key="2">
    <citation type="submission" date="2025-08" db="UniProtKB">
        <authorList>
            <consortium name="RefSeq"/>
        </authorList>
    </citation>
    <scope>IDENTIFICATION</scope>
    <source>
        <tissue evidence="3">Whole plant</tissue>
    </source>
</reference>
<dbReference type="SUPFAM" id="SSF52047">
    <property type="entry name" value="RNI-like"/>
    <property type="match status" value="1"/>
</dbReference>
<dbReference type="Proteomes" id="UP000515211">
    <property type="component" value="Chromosome 9"/>
</dbReference>
<dbReference type="RefSeq" id="XP_020986422.2">
    <property type="nucleotide sequence ID" value="XM_021130763.2"/>
</dbReference>
<evidence type="ECO:0000259" key="1">
    <source>
        <dbReference type="PROSITE" id="PS50181"/>
    </source>
</evidence>
<accession>A0A6P5MM97</accession>
<dbReference type="Pfam" id="PF24758">
    <property type="entry name" value="LRR_At5g56370"/>
    <property type="match status" value="1"/>
</dbReference>
<feature type="domain" description="F-box" evidence="1">
    <location>
        <begin position="1"/>
        <end position="54"/>
    </location>
</feature>
<dbReference type="InterPro" id="IPR036047">
    <property type="entry name" value="F-box-like_dom_sf"/>
</dbReference>